<comment type="similarity">
    <text evidence="1">Belongs to the peptidase C48 family.</text>
</comment>
<dbReference type="GO" id="GO:0008234">
    <property type="term" value="F:cysteine-type peptidase activity"/>
    <property type="evidence" value="ECO:0007669"/>
    <property type="project" value="InterPro"/>
</dbReference>
<dbReference type="AlphaFoldDB" id="A0A0E0LTQ7"/>
<reference evidence="6" key="2">
    <citation type="submission" date="2018-05" db="EMBL/GenBank/DDBJ databases">
        <title>OpunRS2 (Oryza punctata Reference Sequence Version 2).</title>
        <authorList>
            <person name="Zhang J."/>
            <person name="Kudrna D."/>
            <person name="Lee S."/>
            <person name="Talag J."/>
            <person name="Welchert J."/>
            <person name="Wing R.A."/>
        </authorList>
    </citation>
    <scope>NUCLEOTIDE SEQUENCE [LARGE SCALE GENOMIC DNA]</scope>
</reference>
<keyword evidence="3" id="KW-0378">Hydrolase</keyword>
<sequence length="161" mass="18716">MRIAHGIKPFQWLNSITTTTYSALTRHNNINILMDNVKVTWSSLSKSLAPKGVVYFLKNWEGAGREEDYKNCARQAFAYAWNKRLLHYYDLLIFPCLYNNHWFVFTVDIKGQHFVFLDSMYGENHGYQKNVQRLLEPARADGVSSRARREDEAARLAAPEP</sequence>
<evidence type="ECO:0000313" key="7">
    <source>
        <dbReference type="Proteomes" id="UP000026962"/>
    </source>
</evidence>
<name>A0A0E0LTQ7_ORYPU</name>
<organism evidence="6">
    <name type="scientific">Oryza punctata</name>
    <name type="common">Red rice</name>
    <dbReference type="NCBI Taxonomy" id="4537"/>
    <lineage>
        <taxon>Eukaryota</taxon>
        <taxon>Viridiplantae</taxon>
        <taxon>Streptophyta</taxon>
        <taxon>Embryophyta</taxon>
        <taxon>Tracheophyta</taxon>
        <taxon>Spermatophyta</taxon>
        <taxon>Magnoliopsida</taxon>
        <taxon>Liliopsida</taxon>
        <taxon>Poales</taxon>
        <taxon>Poaceae</taxon>
        <taxon>BOP clade</taxon>
        <taxon>Oryzoideae</taxon>
        <taxon>Oryzeae</taxon>
        <taxon>Oryzinae</taxon>
        <taxon>Oryza</taxon>
    </lineage>
</organism>
<feature type="region of interest" description="Disordered" evidence="4">
    <location>
        <begin position="141"/>
        <end position="161"/>
    </location>
</feature>
<dbReference type="SUPFAM" id="SSF54001">
    <property type="entry name" value="Cysteine proteinases"/>
    <property type="match status" value="1"/>
</dbReference>
<dbReference type="Gramene" id="OPUNC08G09660.2">
    <property type="protein sequence ID" value="OPUNC08G09660.2"/>
    <property type="gene ID" value="OPUNC08G09660"/>
</dbReference>
<dbReference type="Proteomes" id="UP000026962">
    <property type="component" value="Chromosome 8"/>
</dbReference>
<evidence type="ECO:0000259" key="5">
    <source>
        <dbReference type="Pfam" id="PF02902"/>
    </source>
</evidence>
<keyword evidence="7" id="KW-1185">Reference proteome</keyword>
<accession>A0A0E0LTQ7</accession>
<evidence type="ECO:0000313" key="6">
    <source>
        <dbReference type="EnsemblPlants" id="OPUNC08G09660.2"/>
    </source>
</evidence>
<evidence type="ECO:0000256" key="4">
    <source>
        <dbReference type="SAM" id="MobiDB-lite"/>
    </source>
</evidence>
<dbReference type="Pfam" id="PF02902">
    <property type="entry name" value="Peptidase_C48"/>
    <property type="match status" value="1"/>
</dbReference>
<protein>
    <recommendedName>
        <fullName evidence="5">Ubiquitin-like protease family profile domain-containing protein</fullName>
    </recommendedName>
</protein>
<evidence type="ECO:0000256" key="1">
    <source>
        <dbReference type="ARBA" id="ARBA00005234"/>
    </source>
</evidence>
<keyword evidence="2" id="KW-0645">Protease</keyword>
<feature type="domain" description="Ubiquitin-like protease family profile" evidence="5">
    <location>
        <begin position="55"/>
        <end position="125"/>
    </location>
</feature>
<dbReference type="EnsemblPlants" id="OPUNC08G09660.2">
    <property type="protein sequence ID" value="OPUNC08G09660.2"/>
    <property type="gene ID" value="OPUNC08G09660"/>
</dbReference>
<reference evidence="6" key="1">
    <citation type="submission" date="2015-04" db="UniProtKB">
        <authorList>
            <consortium name="EnsemblPlants"/>
        </authorList>
    </citation>
    <scope>IDENTIFICATION</scope>
</reference>
<dbReference type="GO" id="GO:0006508">
    <property type="term" value="P:proteolysis"/>
    <property type="evidence" value="ECO:0007669"/>
    <property type="project" value="UniProtKB-KW"/>
</dbReference>
<evidence type="ECO:0000256" key="2">
    <source>
        <dbReference type="ARBA" id="ARBA00022670"/>
    </source>
</evidence>
<dbReference type="InterPro" id="IPR038765">
    <property type="entry name" value="Papain-like_cys_pep_sf"/>
</dbReference>
<dbReference type="InterPro" id="IPR003653">
    <property type="entry name" value="Peptidase_C48_C"/>
</dbReference>
<proteinExistence type="inferred from homology"/>
<dbReference type="HOGENOM" id="CLU_1646451_0_0_1"/>
<dbReference type="Gene3D" id="3.40.395.10">
    <property type="entry name" value="Adenoviral Proteinase, Chain A"/>
    <property type="match status" value="1"/>
</dbReference>
<evidence type="ECO:0000256" key="3">
    <source>
        <dbReference type="ARBA" id="ARBA00022801"/>
    </source>
</evidence>